<dbReference type="InterPro" id="IPR023780">
    <property type="entry name" value="Chromo_domain"/>
</dbReference>
<dbReference type="FunFam" id="3.10.10.10:FF:000007">
    <property type="entry name" value="Retrovirus-related Pol polyprotein from transposon 17.6-like Protein"/>
    <property type="match status" value="1"/>
</dbReference>
<keyword evidence="2" id="KW-0808">Transferase</keyword>
<evidence type="ECO:0000256" key="10">
    <source>
        <dbReference type="ARBA" id="ARBA00022884"/>
    </source>
</evidence>
<evidence type="ECO:0000256" key="17">
    <source>
        <dbReference type="SAM" id="Coils"/>
    </source>
</evidence>
<evidence type="ECO:0000256" key="6">
    <source>
        <dbReference type="ARBA" id="ARBA00022750"/>
    </source>
</evidence>
<dbReference type="PROSITE" id="PS00141">
    <property type="entry name" value="ASP_PROTEASE"/>
    <property type="match status" value="1"/>
</dbReference>
<evidence type="ECO:0000256" key="5">
    <source>
        <dbReference type="ARBA" id="ARBA00022723"/>
    </source>
</evidence>
<keyword evidence="14" id="KW-0238">DNA-binding</keyword>
<evidence type="ECO:0000256" key="15">
    <source>
        <dbReference type="ARBA" id="ARBA00023172"/>
    </source>
</evidence>
<sequence>MPPKKVTIQSFQKMEAKVDALENDVALVRATLASVQDTVKENHASLIAMLEKCLGKSLQSEEVTSPLVQKIPEKTPEKIPEKTVEAGAGSSAARNDTMTEFRHAVKKVELPTFDGEDPAGWISRAEIYFRVQDTMPEVRVKLAQLCMEGSTIHFFNSLIGEDEDLNWEKLKEALLGRYGGHGEGDVYEQLTELKQSGTVDEYITEFEYLIAQIPKLPDKQFLGYFLHGLKTEIRGKVRSLSAMGEMNRTKLLQVTRAVEREVRGGGPGIYRGSKSGSGSSRPNSYGSGKNDWVMVNSGGGARSSSGSNIGPKNDRPAQMDKRRPGPRDKGFTHLSYQELLDRKQKGLCYKCGGAFHPMHQCPDKQLRVLLMEDGEGDDAETAVLAVEVEDSDEDNNGVMCILNLNHISFENHKTVKFQGQACGVPVLILVDSGATHNFISQKLVEKMGWKVEETPWMNIKLGDGSQSNTRGVCKELELSIGDFSLSPAMHLFELGGIDIVLGIEWLKTLGDMIVNWRQQSMSFWSNKRWVTLKGIDGDGGLGALQSLICKSKFKHQGGLWGLKHSENEVEEKLTGVQQEELEGLLQKYSGVFKEPSGLPPRRNKEHAINLVENHNTVNVRPYRYPHHHKNEIERQVQEMLDAGIIRQSTSSFSSPVILVKKKDNTWRMCIDYRALNKVTIPDKFPIPVIEELLDELHGADYYSKLDLKSGYHQVRVREEDIGKTAFRTHEGHYEFLVMPFGLMNAPSTFQNLMNDVFRQLLRKGVLVFFDDILIYSHGWDDHMEKLEIVLQLLERHELVVNQKKCSFGKRTVEYLGHLISREGVAVDPSKVSSVMQWSTPKNVKGVRGFLGLTGYYRKFIRDYGKIAKPLTELTKKDNFKWGIEAQQAFEELKKKLTTAPVLSLPNFDKEFVIECDASGGGIGAILMQDKKPIAYYSKALGVRNLTKSAYEKELMAVVLAIQHWRPYLLGRKFIVSTDQKSLKQLMQQRIVTAEQQNWAAKLLGYDFEIVYKQGRLNKGADALSRVHEGAEYSSITSYVKWSQIQQIKREVEEDEKLQLIIKDVQQDPHSRVGYEYRQGVLLFNGRLVVSSKSQLIPIFLKEFHCTPQAGHSGFYKTYRRIAANIHWIGMKSAIQDFVKSCDVCQRQKYLATAPGGLLQPLPVPEQIWEDISMDFITGLPKSKGYEAVLVVVDRLSKYSHFIPLKHPYTARSIAEVFCKEVVKLHGVPLSIVSDRDPIFISNFWREMFRMQGTQLKMSTAYHPETDGQTEVVNRCLETYLRCFISDQPKTWVAWIHWAEFWFNTNFHSTTGKTPFEIVYGRLPPHVTRWVLGETRVEAVQRDLIDRDEALRQLRHQLLRAQEKMKNQADRKRVERSFMVGEWVFVKLRAHRQKSVVTRISAKLSARYYGPYPIIERIGAVAYKLKLPPGSKVHPVFHVSLLKKAIGDYNADDELPELDGEDQTDNHEPEAILASRIVQQQGKDMKQVLIHWKGQNVEEATWEDYIMMKSQFPHFNLVDKVSAEAVGVDRAQDDDNAESLIYNETKKP</sequence>
<evidence type="ECO:0000256" key="11">
    <source>
        <dbReference type="ARBA" id="ARBA00022908"/>
    </source>
</evidence>
<dbReference type="Gene3D" id="3.10.20.370">
    <property type="match status" value="1"/>
</dbReference>
<dbReference type="InterPro" id="IPR000477">
    <property type="entry name" value="RT_dom"/>
</dbReference>
<dbReference type="InterPro" id="IPR016197">
    <property type="entry name" value="Chromo-like_dom_sf"/>
</dbReference>
<feature type="coiled-coil region" evidence="17">
    <location>
        <begin position="11"/>
        <end position="38"/>
    </location>
</feature>
<dbReference type="GO" id="GO:0003677">
    <property type="term" value="F:DNA binding"/>
    <property type="evidence" value="ECO:0007669"/>
    <property type="project" value="UniProtKB-KW"/>
</dbReference>
<evidence type="ECO:0000256" key="12">
    <source>
        <dbReference type="ARBA" id="ARBA00022918"/>
    </source>
</evidence>
<evidence type="ECO:0000259" key="20">
    <source>
        <dbReference type="PROSITE" id="PS50878"/>
    </source>
</evidence>
<keyword evidence="23" id="KW-1185">Reference proteome</keyword>
<feature type="domain" description="Reverse transcriptase" evidence="20">
    <location>
        <begin position="640"/>
        <end position="819"/>
    </location>
</feature>
<dbReference type="Gene3D" id="2.40.50.40">
    <property type="match status" value="1"/>
</dbReference>
<dbReference type="CDD" id="cd01647">
    <property type="entry name" value="RT_LTR"/>
    <property type="match status" value="1"/>
</dbReference>
<name>A0A392LWX6_9FABA</name>
<dbReference type="InterPro" id="IPR001584">
    <property type="entry name" value="Integrase_cat-core"/>
</dbReference>
<dbReference type="FunFam" id="3.30.420.10:FF:000219">
    <property type="entry name" value="Putative retroelement"/>
    <property type="match status" value="1"/>
</dbReference>
<dbReference type="GO" id="GO:0003723">
    <property type="term" value="F:RNA binding"/>
    <property type="evidence" value="ECO:0007669"/>
    <property type="project" value="UniProtKB-KW"/>
</dbReference>
<dbReference type="Pfam" id="PF24626">
    <property type="entry name" value="SH3_Tf2-1"/>
    <property type="match status" value="1"/>
</dbReference>
<dbReference type="EMBL" id="LXQA010000115">
    <property type="protein sequence ID" value="MCH79448.1"/>
    <property type="molecule type" value="Genomic_DNA"/>
</dbReference>
<evidence type="ECO:0000256" key="8">
    <source>
        <dbReference type="ARBA" id="ARBA00022801"/>
    </source>
</evidence>
<protein>
    <submittedName>
        <fullName evidence="22">Ty3/gypsy retrotransposon protein</fullName>
    </submittedName>
</protein>
<feature type="domain" description="Chromo" evidence="19">
    <location>
        <begin position="1466"/>
        <end position="1502"/>
    </location>
</feature>
<dbReference type="InterPro" id="IPR041588">
    <property type="entry name" value="Integrase_H2C2"/>
</dbReference>
<dbReference type="FunFam" id="3.30.70.270:FF:000020">
    <property type="entry name" value="Transposon Tf2-6 polyprotein-like Protein"/>
    <property type="match status" value="1"/>
</dbReference>
<dbReference type="SUPFAM" id="SSF54160">
    <property type="entry name" value="Chromo domain-like"/>
    <property type="match status" value="1"/>
</dbReference>
<dbReference type="InterPro" id="IPR043128">
    <property type="entry name" value="Rev_trsase/Diguanyl_cyclase"/>
</dbReference>
<dbReference type="Gene3D" id="3.10.10.10">
    <property type="entry name" value="HIV Type 1 Reverse Transcriptase, subunit A, domain 1"/>
    <property type="match status" value="1"/>
</dbReference>
<reference evidence="22 23" key="1">
    <citation type="journal article" date="2018" name="Front. Plant Sci.">
        <title>Red Clover (Trifolium pratense) and Zigzag Clover (T. medium) - A Picture of Genomic Similarities and Differences.</title>
        <authorList>
            <person name="Dluhosova J."/>
            <person name="Istvanek J."/>
            <person name="Nedelnik J."/>
            <person name="Repkova J."/>
        </authorList>
    </citation>
    <scope>NUCLEOTIDE SEQUENCE [LARGE SCALE GENOMIC DNA]</scope>
    <source>
        <strain evidence="23">cv. 10/8</strain>
        <tissue evidence="22">Leaf</tissue>
    </source>
</reference>
<dbReference type="InterPro" id="IPR021109">
    <property type="entry name" value="Peptidase_aspartic_dom_sf"/>
</dbReference>
<dbReference type="Pfam" id="PF00385">
    <property type="entry name" value="Chromo"/>
    <property type="match status" value="1"/>
</dbReference>
<dbReference type="CDD" id="cd09274">
    <property type="entry name" value="RNase_HI_RT_Ty3"/>
    <property type="match status" value="1"/>
</dbReference>
<evidence type="ECO:0000313" key="23">
    <source>
        <dbReference type="Proteomes" id="UP000265520"/>
    </source>
</evidence>
<dbReference type="InterPro" id="IPR005162">
    <property type="entry name" value="Retrotrans_gag_dom"/>
</dbReference>
<dbReference type="PANTHER" id="PTHR37984">
    <property type="entry name" value="PROTEIN CBG26694"/>
    <property type="match status" value="1"/>
</dbReference>
<keyword evidence="12" id="KW-0695">RNA-directed DNA polymerase</keyword>
<keyword evidence="6" id="KW-0064">Aspartyl protease</keyword>
<dbReference type="InterPro" id="IPR043502">
    <property type="entry name" value="DNA/RNA_pol_sf"/>
</dbReference>
<proteinExistence type="predicted"/>
<keyword evidence="9" id="KW-0460">Magnesium</keyword>
<evidence type="ECO:0000256" key="4">
    <source>
        <dbReference type="ARBA" id="ARBA00022722"/>
    </source>
</evidence>
<evidence type="ECO:0000259" key="19">
    <source>
        <dbReference type="PROSITE" id="PS50013"/>
    </source>
</evidence>
<keyword evidence="17" id="KW-0175">Coiled coil</keyword>
<dbReference type="InterPro" id="IPR050951">
    <property type="entry name" value="Retrovirus_Pol_polyprotein"/>
</dbReference>
<dbReference type="InterPro" id="IPR036397">
    <property type="entry name" value="RNaseH_sf"/>
</dbReference>
<keyword evidence="1" id="KW-0645">Protease</keyword>
<dbReference type="InterPro" id="IPR056924">
    <property type="entry name" value="SH3_Tf2-1"/>
</dbReference>
<evidence type="ECO:0000256" key="14">
    <source>
        <dbReference type="ARBA" id="ARBA00023125"/>
    </source>
</evidence>
<accession>A0A392LWX6</accession>
<keyword evidence="10" id="KW-0694">RNA-binding</keyword>
<evidence type="ECO:0000313" key="22">
    <source>
        <dbReference type="EMBL" id="MCH79448.1"/>
    </source>
</evidence>
<dbReference type="Pfam" id="PF17919">
    <property type="entry name" value="RT_RNaseH_2"/>
    <property type="match status" value="1"/>
</dbReference>
<evidence type="ECO:0000256" key="9">
    <source>
        <dbReference type="ARBA" id="ARBA00022842"/>
    </source>
</evidence>
<keyword evidence="3" id="KW-0548">Nucleotidyltransferase</keyword>
<feature type="region of interest" description="Disordered" evidence="18">
    <location>
        <begin position="1528"/>
        <end position="1547"/>
    </location>
</feature>
<keyword evidence="7" id="KW-0255">Endonuclease</keyword>
<comment type="caution">
    <text evidence="22">The sequence shown here is derived from an EMBL/GenBank/DDBJ whole genome shotgun (WGS) entry which is preliminary data.</text>
</comment>
<dbReference type="GO" id="GO:0003964">
    <property type="term" value="F:RNA-directed DNA polymerase activity"/>
    <property type="evidence" value="ECO:0007669"/>
    <property type="project" value="UniProtKB-KW"/>
</dbReference>
<dbReference type="Gene3D" id="1.10.340.70">
    <property type="match status" value="1"/>
</dbReference>
<evidence type="ECO:0000256" key="18">
    <source>
        <dbReference type="SAM" id="MobiDB-lite"/>
    </source>
</evidence>
<dbReference type="GO" id="GO:0004190">
    <property type="term" value="F:aspartic-type endopeptidase activity"/>
    <property type="evidence" value="ECO:0007669"/>
    <property type="project" value="UniProtKB-KW"/>
</dbReference>
<dbReference type="InterPro" id="IPR000953">
    <property type="entry name" value="Chromo/chromo_shadow_dom"/>
</dbReference>
<feature type="compositionally biased region" description="Basic and acidic residues" evidence="18">
    <location>
        <begin position="312"/>
        <end position="330"/>
    </location>
</feature>
<feature type="compositionally biased region" description="Low complexity" evidence="18">
    <location>
        <begin position="272"/>
        <end position="288"/>
    </location>
</feature>
<feature type="region of interest" description="Disordered" evidence="18">
    <location>
        <begin position="263"/>
        <end position="330"/>
    </location>
</feature>
<dbReference type="PANTHER" id="PTHR37984:SF5">
    <property type="entry name" value="PROTEIN NYNRIN-LIKE"/>
    <property type="match status" value="1"/>
</dbReference>
<dbReference type="GO" id="GO:0006310">
    <property type="term" value="P:DNA recombination"/>
    <property type="evidence" value="ECO:0007669"/>
    <property type="project" value="UniProtKB-KW"/>
</dbReference>
<evidence type="ECO:0000256" key="2">
    <source>
        <dbReference type="ARBA" id="ARBA00022679"/>
    </source>
</evidence>
<dbReference type="CDD" id="cd00303">
    <property type="entry name" value="retropepsin_like"/>
    <property type="match status" value="1"/>
</dbReference>
<keyword evidence="15" id="KW-0233">DNA recombination</keyword>
<keyword evidence="4" id="KW-0540">Nuclease</keyword>
<dbReference type="GO" id="GO:0003887">
    <property type="term" value="F:DNA-directed DNA polymerase activity"/>
    <property type="evidence" value="ECO:0007669"/>
    <property type="project" value="UniProtKB-KW"/>
</dbReference>
<keyword evidence="11" id="KW-0229">DNA integration</keyword>
<keyword evidence="5" id="KW-0479">Metal-binding</keyword>
<dbReference type="Gene3D" id="3.30.420.10">
    <property type="entry name" value="Ribonuclease H-like superfamily/Ribonuclease H"/>
    <property type="match status" value="1"/>
</dbReference>
<organism evidence="22 23">
    <name type="scientific">Trifolium medium</name>
    <dbReference type="NCBI Taxonomy" id="97028"/>
    <lineage>
        <taxon>Eukaryota</taxon>
        <taxon>Viridiplantae</taxon>
        <taxon>Streptophyta</taxon>
        <taxon>Embryophyta</taxon>
        <taxon>Tracheophyta</taxon>
        <taxon>Spermatophyta</taxon>
        <taxon>Magnoliopsida</taxon>
        <taxon>eudicotyledons</taxon>
        <taxon>Gunneridae</taxon>
        <taxon>Pentapetalae</taxon>
        <taxon>rosids</taxon>
        <taxon>fabids</taxon>
        <taxon>Fabales</taxon>
        <taxon>Fabaceae</taxon>
        <taxon>Papilionoideae</taxon>
        <taxon>50 kb inversion clade</taxon>
        <taxon>NPAAA clade</taxon>
        <taxon>Hologalegina</taxon>
        <taxon>IRL clade</taxon>
        <taxon>Trifolieae</taxon>
        <taxon>Trifolium</taxon>
    </lineage>
</organism>
<dbReference type="Pfam" id="PF03732">
    <property type="entry name" value="Retrotrans_gag"/>
    <property type="match status" value="1"/>
</dbReference>
<evidence type="ECO:0000256" key="16">
    <source>
        <dbReference type="ARBA" id="ARBA00023268"/>
    </source>
</evidence>
<dbReference type="Pfam" id="PF00078">
    <property type="entry name" value="RVT_1"/>
    <property type="match status" value="1"/>
</dbReference>
<dbReference type="GO" id="GO:0046872">
    <property type="term" value="F:metal ion binding"/>
    <property type="evidence" value="ECO:0007669"/>
    <property type="project" value="UniProtKB-KW"/>
</dbReference>
<keyword evidence="16" id="KW-0511">Multifunctional enzyme</keyword>
<gene>
    <name evidence="22" type="ORF">A2U01_0000197</name>
</gene>
<dbReference type="SUPFAM" id="SSF56672">
    <property type="entry name" value="DNA/RNA polymerases"/>
    <property type="match status" value="1"/>
</dbReference>
<dbReference type="InterPro" id="IPR012337">
    <property type="entry name" value="RNaseH-like_sf"/>
</dbReference>
<dbReference type="InterPro" id="IPR001969">
    <property type="entry name" value="Aspartic_peptidase_AS"/>
</dbReference>
<dbReference type="GO" id="GO:0006508">
    <property type="term" value="P:proteolysis"/>
    <property type="evidence" value="ECO:0007669"/>
    <property type="project" value="UniProtKB-KW"/>
</dbReference>
<feature type="domain" description="Integrase catalytic" evidence="21">
    <location>
        <begin position="1158"/>
        <end position="1322"/>
    </location>
</feature>
<dbReference type="Proteomes" id="UP000265520">
    <property type="component" value="Unassembled WGS sequence"/>
</dbReference>
<evidence type="ECO:0000256" key="1">
    <source>
        <dbReference type="ARBA" id="ARBA00022670"/>
    </source>
</evidence>
<keyword evidence="8" id="KW-0378">Hydrolase</keyword>
<dbReference type="InterPro" id="IPR041577">
    <property type="entry name" value="RT_RNaseH_2"/>
</dbReference>
<dbReference type="SUPFAM" id="SSF50630">
    <property type="entry name" value="Acid proteases"/>
    <property type="match status" value="1"/>
</dbReference>
<dbReference type="PROSITE" id="PS50994">
    <property type="entry name" value="INTEGRASE"/>
    <property type="match status" value="1"/>
</dbReference>
<evidence type="ECO:0000256" key="7">
    <source>
        <dbReference type="ARBA" id="ARBA00022759"/>
    </source>
</evidence>
<evidence type="ECO:0000259" key="21">
    <source>
        <dbReference type="PROSITE" id="PS50994"/>
    </source>
</evidence>
<dbReference type="PROSITE" id="PS50013">
    <property type="entry name" value="CHROMO_2"/>
    <property type="match status" value="1"/>
</dbReference>
<feature type="non-terminal residue" evidence="22">
    <location>
        <position position="1547"/>
    </location>
</feature>
<evidence type="ECO:0000256" key="3">
    <source>
        <dbReference type="ARBA" id="ARBA00022695"/>
    </source>
</evidence>
<dbReference type="GO" id="GO:0015074">
    <property type="term" value="P:DNA integration"/>
    <property type="evidence" value="ECO:0007669"/>
    <property type="project" value="UniProtKB-KW"/>
</dbReference>
<dbReference type="SUPFAM" id="SSF53098">
    <property type="entry name" value="Ribonuclease H-like"/>
    <property type="match status" value="1"/>
</dbReference>
<dbReference type="GO" id="GO:0004519">
    <property type="term" value="F:endonuclease activity"/>
    <property type="evidence" value="ECO:0007669"/>
    <property type="project" value="UniProtKB-KW"/>
</dbReference>
<dbReference type="Pfam" id="PF08284">
    <property type="entry name" value="RVP_2"/>
    <property type="match status" value="1"/>
</dbReference>
<dbReference type="PROSITE" id="PS50878">
    <property type="entry name" value="RT_POL"/>
    <property type="match status" value="1"/>
</dbReference>
<dbReference type="Pfam" id="PF17921">
    <property type="entry name" value="Integrase_H2C2"/>
    <property type="match status" value="1"/>
</dbReference>
<dbReference type="Gene3D" id="3.30.70.270">
    <property type="match status" value="2"/>
</dbReference>
<evidence type="ECO:0000256" key="13">
    <source>
        <dbReference type="ARBA" id="ARBA00022932"/>
    </source>
</evidence>
<keyword evidence="13" id="KW-0239">DNA-directed DNA polymerase</keyword>
<dbReference type="Gene3D" id="2.40.70.10">
    <property type="entry name" value="Acid Proteases"/>
    <property type="match status" value="1"/>
</dbReference>